<dbReference type="SUPFAM" id="SSF54909">
    <property type="entry name" value="Dimeric alpha+beta barrel"/>
    <property type="match status" value="1"/>
</dbReference>
<dbReference type="InterPro" id="IPR006311">
    <property type="entry name" value="TAT_signal"/>
</dbReference>
<dbReference type="GO" id="GO:0004601">
    <property type="term" value="F:peroxidase activity"/>
    <property type="evidence" value="ECO:0007669"/>
    <property type="project" value="UniProtKB-KW"/>
</dbReference>
<dbReference type="EMBL" id="JBHSFI010000006">
    <property type="protein sequence ID" value="MFC4630814.1"/>
    <property type="molecule type" value="Genomic_DNA"/>
</dbReference>
<evidence type="ECO:0000256" key="1">
    <source>
        <dbReference type="ARBA" id="ARBA00001970"/>
    </source>
</evidence>
<protein>
    <submittedName>
        <fullName evidence="11">Dyp-type peroxidase</fullName>
    </submittedName>
</protein>
<keyword evidence="12" id="KW-1185">Reference proteome</keyword>
<keyword evidence="5" id="KW-0732">Signal</keyword>
<keyword evidence="4" id="KW-0479">Metal-binding</keyword>
<dbReference type="PANTHER" id="PTHR30521:SF4">
    <property type="entry name" value="DEFERROCHELATASE"/>
    <property type="match status" value="1"/>
</dbReference>
<evidence type="ECO:0000313" key="12">
    <source>
        <dbReference type="Proteomes" id="UP001596011"/>
    </source>
</evidence>
<evidence type="ECO:0000256" key="5">
    <source>
        <dbReference type="ARBA" id="ARBA00022729"/>
    </source>
</evidence>
<proteinExistence type="inferred from homology"/>
<dbReference type="Proteomes" id="UP001596011">
    <property type="component" value="Unassembled WGS sequence"/>
</dbReference>
<dbReference type="InterPro" id="IPR011008">
    <property type="entry name" value="Dimeric_a/b-barrel"/>
</dbReference>
<evidence type="ECO:0000256" key="9">
    <source>
        <dbReference type="SAM" id="MobiDB-lite"/>
    </source>
</evidence>
<sequence length="405" mass="41305">MSGVSRRELLFGTGGAIAGLAATAGGVAATGALGGPDAYGRAPTSARAGTETDTVTLEPPSDVVEATGATQAGIARPATPQRFGLLAVLDLPDGPADLGPRIAALGAAILTVTNSAGPLPDGPGDLTVTVGLGPRLVAGIDPGLPGATELPSFAGDGSMDPRRQGGDLLLAVHGSDPLALPTALRELRAALGDTTLRWSEPCFRGPGEGTVVRNPLGFHDGIVVPHGGDELAREVWLPTADDGGDPRVAGGTVCVVRRLVLDTERFAGLPPESQDAVMGRRRSDGAPLSGGTLSDDVDLHAKTPAGEYLVPARSHTRAAHPSFTGSGLMLRRGYTFATPAVGDDPGETGLLFVCFQRELDTFVRTQHRLDEADALTDFVTPTASATFLVLPGFDATRPLGSTLTG</sequence>
<comment type="similarity">
    <text evidence="8">Belongs to the DyP-type peroxidase family.</text>
</comment>
<dbReference type="RefSeq" id="WP_377139071.1">
    <property type="nucleotide sequence ID" value="NZ_JBHSFI010000006.1"/>
</dbReference>
<comment type="cofactor">
    <cofactor evidence="1">
        <name>heme b</name>
        <dbReference type="ChEBI" id="CHEBI:60344"/>
    </cofactor>
</comment>
<comment type="caution">
    <text evidence="11">The sequence shown here is derived from an EMBL/GenBank/DDBJ whole genome shotgun (WGS) entry which is preliminary data.</text>
</comment>
<dbReference type="NCBIfam" id="TIGR01413">
    <property type="entry name" value="Dyp_perox_fam"/>
    <property type="match status" value="1"/>
</dbReference>
<dbReference type="Pfam" id="PF20628">
    <property type="entry name" value="Dyp_perox_C"/>
    <property type="match status" value="1"/>
</dbReference>
<dbReference type="PROSITE" id="PS51318">
    <property type="entry name" value="TAT"/>
    <property type="match status" value="1"/>
</dbReference>
<dbReference type="InterPro" id="IPR006314">
    <property type="entry name" value="Dyp_peroxidase"/>
</dbReference>
<name>A0ABV9HND4_9MICO</name>
<evidence type="ECO:0000256" key="8">
    <source>
        <dbReference type="ARBA" id="ARBA00025737"/>
    </source>
</evidence>
<evidence type="ECO:0000256" key="3">
    <source>
        <dbReference type="ARBA" id="ARBA00022617"/>
    </source>
</evidence>
<evidence type="ECO:0000256" key="7">
    <source>
        <dbReference type="ARBA" id="ARBA00023004"/>
    </source>
</evidence>
<accession>A0ABV9HND4</accession>
<gene>
    <name evidence="11" type="ORF">ACFO6V_21390</name>
</gene>
<reference evidence="12" key="1">
    <citation type="journal article" date="2019" name="Int. J. Syst. Evol. Microbiol.">
        <title>The Global Catalogue of Microorganisms (GCM) 10K type strain sequencing project: providing services to taxonomists for standard genome sequencing and annotation.</title>
        <authorList>
            <consortium name="The Broad Institute Genomics Platform"/>
            <consortium name="The Broad Institute Genome Sequencing Center for Infectious Disease"/>
            <person name="Wu L."/>
            <person name="Ma J."/>
        </authorList>
    </citation>
    <scope>NUCLEOTIDE SEQUENCE [LARGE SCALE GENOMIC DNA]</scope>
    <source>
        <strain evidence="12">CCUG 42722</strain>
    </source>
</reference>
<organism evidence="11 12">
    <name type="scientific">Promicromonospora alba</name>
    <dbReference type="NCBI Taxonomy" id="1616110"/>
    <lineage>
        <taxon>Bacteria</taxon>
        <taxon>Bacillati</taxon>
        <taxon>Actinomycetota</taxon>
        <taxon>Actinomycetes</taxon>
        <taxon>Micrococcales</taxon>
        <taxon>Promicromonosporaceae</taxon>
        <taxon>Promicromonospora</taxon>
    </lineage>
</organism>
<feature type="region of interest" description="Disordered" evidence="9">
    <location>
        <begin position="271"/>
        <end position="297"/>
    </location>
</feature>
<evidence type="ECO:0000313" key="11">
    <source>
        <dbReference type="EMBL" id="MFC4630814.1"/>
    </source>
</evidence>
<evidence type="ECO:0000256" key="6">
    <source>
        <dbReference type="ARBA" id="ARBA00023002"/>
    </source>
</evidence>
<dbReference type="PROSITE" id="PS51404">
    <property type="entry name" value="DYP_PEROXIDASE"/>
    <property type="match status" value="1"/>
</dbReference>
<keyword evidence="2 11" id="KW-0575">Peroxidase</keyword>
<keyword evidence="7" id="KW-0408">Iron</keyword>
<feature type="domain" description="Dyp-type peroxidase C-terminal" evidence="10">
    <location>
        <begin position="213"/>
        <end position="392"/>
    </location>
</feature>
<keyword evidence="3" id="KW-0349">Heme</keyword>
<dbReference type="PANTHER" id="PTHR30521">
    <property type="entry name" value="DEFERROCHELATASE/PEROXIDASE"/>
    <property type="match status" value="1"/>
</dbReference>
<evidence type="ECO:0000256" key="4">
    <source>
        <dbReference type="ARBA" id="ARBA00022723"/>
    </source>
</evidence>
<evidence type="ECO:0000259" key="10">
    <source>
        <dbReference type="Pfam" id="PF20628"/>
    </source>
</evidence>
<evidence type="ECO:0000256" key="2">
    <source>
        <dbReference type="ARBA" id="ARBA00022559"/>
    </source>
</evidence>
<dbReference type="InterPro" id="IPR048328">
    <property type="entry name" value="Dyp_perox_C"/>
</dbReference>
<keyword evidence="6" id="KW-0560">Oxidoreductase</keyword>